<dbReference type="InterPro" id="IPR039634">
    <property type="entry name" value="Bul1-like"/>
</dbReference>
<accession>A0A1L9R8Z0</accession>
<evidence type="ECO:0000259" key="1">
    <source>
        <dbReference type="Pfam" id="PF00339"/>
    </source>
</evidence>
<dbReference type="VEuPathDB" id="FungiDB:ASPWEDRAFT_176433"/>
<dbReference type="Gene3D" id="2.60.40.640">
    <property type="match status" value="1"/>
</dbReference>
<dbReference type="Proteomes" id="UP000184383">
    <property type="component" value="Unassembled WGS sequence"/>
</dbReference>
<proteinExistence type="predicted"/>
<evidence type="ECO:0000313" key="2">
    <source>
        <dbReference type="EMBL" id="OJJ31353.1"/>
    </source>
</evidence>
<feature type="domain" description="Arrestin-like N-terminal" evidence="1">
    <location>
        <begin position="26"/>
        <end position="174"/>
    </location>
</feature>
<dbReference type="InterPro" id="IPR011021">
    <property type="entry name" value="Arrestin-like_N"/>
</dbReference>
<protein>
    <recommendedName>
        <fullName evidence="1">Arrestin-like N-terminal domain-containing protein</fullName>
    </recommendedName>
</protein>
<dbReference type="AlphaFoldDB" id="A0A1L9R8Z0"/>
<dbReference type="RefSeq" id="XP_040685030.1">
    <property type="nucleotide sequence ID" value="XM_040831511.1"/>
</dbReference>
<dbReference type="Pfam" id="PF00339">
    <property type="entry name" value="Arrestin_N"/>
    <property type="match status" value="1"/>
</dbReference>
<reference evidence="3" key="1">
    <citation type="journal article" date="2017" name="Genome Biol.">
        <title>Comparative genomics reveals high biological diversity and specific adaptations in the industrially and medically important fungal genus Aspergillus.</title>
        <authorList>
            <person name="de Vries R.P."/>
            <person name="Riley R."/>
            <person name="Wiebenga A."/>
            <person name="Aguilar-Osorio G."/>
            <person name="Amillis S."/>
            <person name="Uchima C.A."/>
            <person name="Anderluh G."/>
            <person name="Asadollahi M."/>
            <person name="Askin M."/>
            <person name="Barry K."/>
            <person name="Battaglia E."/>
            <person name="Bayram O."/>
            <person name="Benocci T."/>
            <person name="Braus-Stromeyer S.A."/>
            <person name="Caldana C."/>
            <person name="Canovas D."/>
            <person name="Cerqueira G.C."/>
            <person name="Chen F."/>
            <person name="Chen W."/>
            <person name="Choi C."/>
            <person name="Clum A."/>
            <person name="Dos Santos R.A."/>
            <person name="Damasio A.R."/>
            <person name="Diallinas G."/>
            <person name="Emri T."/>
            <person name="Fekete E."/>
            <person name="Flipphi M."/>
            <person name="Freyberg S."/>
            <person name="Gallo A."/>
            <person name="Gournas C."/>
            <person name="Habgood R."/>
            <person name="Hainaut M."/>
            <person name="Harispe M.L."/>
            <person name="Henrissat B."/>
            <person name="Hilden K.S."/>
            <person name="Hope R."/>
            <person name="Hossain A."/>
            <person name="Karabika E."/>
            <person name="Karaffa L."/>
            <person name="Karanyi Z."/>
            <person name="Krasevec N."/>
            <person name="Kuo A."/>
            <person name="Kusch H."/>
            <person name="LaButti K."/>
            <person name="Lagendijk E.L."/>
            <person name="Lapidus A."/>
            <person name="Levasseur A."/>
            <person name="Lindquist E."/>
            <person name="Lipzen A."/>
            <person name="Logrieco A.F."/>
            <person name="MacCabe A."/>
            <person name="Maekelae M.R."/>
            <person name="Malavazi I."/>
            <person name="Melin P."/>
            <person name="Meyer V."/>
            <person name="Mielnichuk N."/>
            <person name="Miskei M."/>
            <person name="Molnar A.P."/>
            <person name="Mule G."/>
            <person name="Ngan C.Y."/>
            <person name="Orejas M."/>
            <person name="Orosz E."/>
            <person name="Ouedraogo J.P."/>
            <person name="Overkamp K.M."/>
            <person name="Park H.-S."/>
            <person name="Perrone G."/>
            <person name="Piumi F."/>
            <person name="Punt P.J."/>
            <person name="Ram A.F."/>
            <person name="Ramon A."/>
            <person name="Rauscher S."/>
            <person name="Record E."/>
            <person name="Riano-Pachon D.M."/>
            <person name="Robert V."/>
            <person name="Roehrig J."/>
            <person name="Ruller R."/>
            <person name="Salamov A."/>
            <person name="Salih N.S."/>
            <person name="Samson R.A."/>
            <person name="Sandor E."/>
            <person name="Sanguinetti M."/>
            <person name="Schuetze T."/>
            <person name="Sepcic K."/>
            <person name="Shelest E."/>
            <person name="Sherlock G."/>
            <person name="Sophianopoulou V."/>
            <person name="Squina F.M."/>
            <person name="Sun H."/>
            <person name="Susca A."/>
            <person name="Todd R.B."/>
            <person name="Tsang A."/>
            <person name="Unkles S.E."/>
            <person name="van de Wiele N."/>
            <person name="van Rossen-Uffink D."/>
            <person name="Oliveira J.V."/>
            <person name="Vesth T.C."/>
            <person name="Visser J."/>
            <person name="Yu J.-H."/>
            <person name="Zhou M."/>
            <person name="Andersen M.R."/>
            <person name="Archer D.B."/>
            <person name="Baker S.E."/>
            <person name="Benoit I."/>
            <person name="Brakhage A.A."/>
            <person name="Braus G.H."/>
            <person name="Fischer R."/>
            <person name="Frisvad J.C."/>
            <person name="Goldman G.H."/>
            <person name="Houbraken J."/>
            <person name="Oakley B."/>
            <person name="Pocsi I."/>
            <person name="Scazzocchio C."/>
            <person name="Seiboth B."/>
            <person name="vanKuyk P.A."/>
            <person name="Wortman J."/>
            <person name="Dyer P.S."/>
            <person name="Grigoriev I.V."/>
        </authorList>
    </citation>
    <scope>NUCLEOTIDE SEQUENCE [LARGE SCALE GENOMIC DNA]</scope>
    <source>
        <strain evidence="3">DTO 134E9</strain>
    </source>
</reference>
<dbReference type="PANTHER" id="PTHR31904:SF1">
    <property type="entry name" value="BYPASS OF STOP CODON PROTEIN 5-RELATED"/>
    <property type="match status" value="1"/>
</dbReference>
<dbReference type="EMBL" id="KV878216">
    <property type="protein sequence ID" value="OJJ31353.1"/>
    <property type="molecule type" value="Genomic_DNA"/>
</dbReference>
<keyword evidence="3" id="KW-1185">Reference proteome</keyword>
<sequence length="443" mass="49818">MPCINNTWFKRQPKISINLINQKENHTTAYTTLDRIEGEATVTADYDTDFSHVEITFEGTARVYTQRTGPPHAAPELETKQTFLRIRQHIDESVYSSPQVLRRGQKYTFPFSFIVPDRLNHQSCEHGDDENARQRHTQLPPTLQTSKFISRCKYPVDDMTPTACRVSYGVKVAVLKRSSKEMLVNRTKKIRLIPAYEEETPYTACGDIEKCSWRRIKDIQYGMMRDKLGQLIVTAFQPKPLRLSAPECKISETGNSSAVAHIRFNPVGDETPPCLGTLYSKLRVSTSYSCNPWTDSPSHSMMGYPQTGTRVFAKSLPLSSLCVESVQWTKHTVEDSLIDDYDQVAASETATKNSTAGIFYTASLVVPITLPQTKAFVPTFESCMISRGYALELRLSYHSSNTFLPSWVEVKVPVQIVSAGGTTHEPLLPPYTPSAESPDKLII</sequence>
<dbReference type="PANTHER" id="PTHR31904">
    <property type="entry name" value="BYPASS OF STOP CODON PROTEIN 5-RELATED"/>
    <property type="match status" value="1"/>
</dbReference>
<dbReference type="OrthoDB" id="2283785at2759"/>
<evidence type="ECO:0000313" key="3">
    <source>
        <dbReference type="Proteomes" id="UP000184383"/>
    </source>
</evidence>
<gene>
    <name evidence="2" type="ORF">ASPWEDRAFT_176433</name>
</gene>
<name>A0A1L9R8Z0_ASPWE</name>
<dbReference type="GeneID" id="63747359"/>
<dbReference type="InterPro" id="IPR014752">
    <property type="entry name" value="Arrestin-like_C"/>
</dbReference>
<dbReference type="STRING" id="1073089.A0A1L9R8Z0"/>
<organism evidence="2 3">
    <name type="scientific">Aspergillus wentii DTO 134E9</name>
    <dbReference type="NCBI Taxonomy" id="1073089"/>
    <lineage>
        <taxon>Eukaryota</taxon>
        <taxon>Fungi</taxon>
        <taxon>Dikarya</taxon>
        <taxon>Ascomycota</taxon>
        <taxon>Pezizomycotina</taxon>
        <taxon>Eurotiomycetes</taxon>
        <taxon>Eurotiomycetidae</taxon>
        <taxon>Eurotiales</taxon>
        <taxon>Aspergillaceae</taxon>
        <taxon>Aspergillus</taxon>
        <taxon>Aspergillus subgen. Cremei</taxon>
    </lineage>
</organism>